<name>A0A9P4QGL0_9PLEO</name>
<dbReference type="SUPFAM" id="SSF50978">
    <property type="entry name" value="WD40 repeat-like"/>
    <property type="match status" value="1"/>
</dbReference>
<reference evidence="1" key="1">
    <citation type="journal article" date="2020" name="Stud. Mycol.">
        <title>101 Dothideomycetes genomes: a test case for predicting lifestyles and emergence of pathogens.</title>
        <authorList>
            <person name="Haridas S."/>
            <person name="Albert R."/>
            <person name="Binder M."/>
            <person name="Bloem J."/>
            <person name="Labutti K."/>
            <person name="Salamov A."/>
            <person name="Andreopoulos B."/>
            <person name="Baker S."/>
            <person name="Barry K."/>
            <person name="Bills G."/>
            <person name="Bluhm B."/>
            <person name="Cannon C."/>
            <person name="Castanera R."/>
            <person name="Culley D."/>
            <person name="Daum C."/>
            <person name="Ezra D."/>
            <person name="Gonzalez J."/>
            <person name="Henrissat B."/>
            <person name="Kuo A."/>
            <person name="Liang C."/>
            <person name="Lipzen A."/>
            <person name="Lutzoni F."/>
            <person name="Magnuson J."/>
            <person name="Mondo S."/>
            <person name="Nolan M."/>
            <person name="Ohm R."/>
            <person name="Pangilinan J."/>
            <person name="Park H.-J."/>
            <person name="Ramirez L."/>
            <person name="Alfaro M."/>
            <person name="Sun H."/>
            <person name="Tritt A."/>
            <person name="Yoshinaga Y."/>
            <person name="Zwiers L.-H."/>
            <person name="Turgeon B."/>
            <person name="Goodwin S."/>
            <person name="Spatafora J."/>
            <person name="Crous P."/>
            <person name="Grigoriev I."/>
        </authorList>
    </citation>
    <scope>NUCLEOTIDE SEQUENCE</scope>
    <source>
        <strain evidence="1">CBS 125425</strain>
    </source>
</reference>
<evidence type="ECO:0000313" key="2">
    <source>
        <dbReference type="Proteomes" id="UP000799444"/>
    </source>
</evidence>
<dbReference type="InterPro" id="IPR036322">
    <property type="entry name" value="WD40_repeat_dom_sf"/>
</dbReference>
<evidence type="ECO:0000313" key="1">
    <source>
        <dbReference type="EMBL" id="KAF2726888.1"/>
    </source>
</evidence>
<dbReference type="OrthoDB" id="5240432at2759"/>
<dbReference type="InterPro" id="IPR015943">
    <property type="entry name" value="WD40/YVTN_repeat-like_dom_sf"/>
</dbReference>
<keyword evidence="2" id="KW-1185">Reference proteome</keyword>
<comment type="caution">
    <text evidence="1">The sequence shown here is derived from an EMBL/GenBank/DDBJ whole genome shotgun (WGS) entry which is preliminary data.</text>
</comment>
<dbReference type="AlphaFoldDB" id="A0A9P4QGL0"/>
<dbReference type="Gene3D" id="2.130.10.10">
    <property type="entry name" value="YVTN repeat-like/Quinoprotein amine dehydrogenase"/>
    <property type="match status" value="1"/>
</dbReference>
<accession>A0A9P4QGL0</accession>
<protein>
    <submittedName>
        <fullName evidence="1">Uncharacterized protein</fullName>
    </submittedName>
</protein>
<sequence>KVWDARSGECLQTLEGHSDYVTSLDAQSTTTTAAINSETRPVQHQSIALDSAGTWITCDSENLLRIPSEYRPFCSAVSGDTIAIGVGNGRVWMCEVQNRIL</sequence>
<proteinExistence type="predicted"/>
<organism evidence="1 2">
    <name type="scientific">Polyplosphaeria fusca</name>
    <dbReference type="NCBI Taxonomy" id="682080"/>
    <lineage>
        <taxon>Eukaryota</taxon>
        <taxon>Fungi</taxon>
        <taxon>Dikarya</taxon>
        <taxon>Ascomycota</taxon>
        <taxon>Pezizomycotina</taxon>
        <taxon>Dothideomycetes</taxon>
        <taxon>Pleosporomycetidae</taxon>
        <taxon>Pleosporales</taxon>
        <taxon>Tetraplosphaeriaceae</taxon>
        <taxon>Polyplosphaeria</taxon>
    </lineage>
</organism>
<gene>
    <name evidence="1" type="ORF">EJ04DRAFT_452438</name>
</gene>
<dbReference type="EMBL" id="ML996376">
    <property type="protein sequence ID" value="KAF2726888.1"/>
    <property type="molecule type" value="Genomic_DNA"/>
</dbReference>
<feature type="non-terminal residue" evidence="1">
    <location>
        <position position="1"/>
    </location>
</feature>
<dbReference type="Proteomes" id="UP000799444">
    <property type="component" value="Unassembled WGS sequence"/>
</dbReference>